<organism evidence="2 3">
    <name type="scientific">Segatella copri</name>
    <dbReference type="NCBI Taxonomy" id="165179"/>
    <lineage>
        <taxon>Bacteria</taxon>
        <taxon>Pseudomonadati</taxon>
        <taxon>Bacteroidota</taxon>
        <taxon>Bacteroidia</taxon>
        <taxon>Bacteroidales</taxon>
        <taxon>Prevotellaceae</taxon>
        <taxon>Segatella</taxon>
    </lineage>
</organism>
<protein>
    <submittedName>
        <fullName evidence="2">Protein kinase family protein</fullName>
    </submittedName>
</protein>
<comment type="caution">
    <text evidence="2">The sequence shown here is derived from an EMBL/GenBank/DDBJ whole genome shotgun (WGS) entry which is preliminary data.</text>
</comment>
<keyword evidence="2" id="KW-0418">Kinase</keyword>
<feature type="domain" description="Protein kinase" evidence="1">
    <location>
        <begin position="104"/>
        <end position="237"/>
    </location>
</feature>
<dbReference type="SUPFAM" id="SSF56112">
    <property type="entry name" value="Protein kinase-like (PK-like)"/>
    <property type="match status" value="1"/>
</dbReference>
<keyword evidence="2" id="KW-0808">Transferase</keyword>
<evidence type="ECO:0000313" key="3">
    <source>
        <dbReference type="Proteomes" id="UP000285236"/>
    </source>
</evidence>
<evidence type="ECO:0000313" key="2">
    <source>
        <dbReference type="EMBL" id="RGU96240.1"/>
    </source>
</evidence>
<dbReference type="EMBL" id="QRYP01000025">
    <property type="protein sequence ID" value="RGU96240.1"/>
    <property type="molecule type" value="Genomic_DNA"/>
</dbReference>
<dbReference type="GO" id="GO:0004672">
    <property type="term" value="F:protein kinase activity"/>
    <property type="evidence" value="ECO:0007669"/>
    <property type="project" value="InterPro"/>
</dbReference>
<name>A0AA92W3R1_9BACT</name>
<sequence>MKLPSLEDYEIAIDTEQLIKAAELKGGHPEKHNDELVRYVGGFCVVFPFCTLMKKYAVRCWFVNVSDAKERTKLIADELQRIQLPYFVGFHYLEQGLATNEGIQPVVLMDWVDAMPFKDYISQHINDSVTLIQLAASFKTMVEDLHHFGISHGDLQHGNIMVKSDGSLVLVDYDSMYVPGLEDFDDEIKGLEGYQHPSRWKMKKMSRKADYFSELIIYTSLMTFAEIPSLWKDKNIKDTETMLFSADDIKSRGKSSIFGILDSNTHLAQYSSAIKKELMIDNIEDLQPLEDVVVSNEQKIVSSAQEKWKNNGYVPEIVDYSNSIYSIQEKWKDNGYSACNKEYDIDTDEISQKWK</sequence>
<proteinExistence type="predicted"/>
<dbReference type="Proteomes" id="UP000285236">
    <property type="component" value="Unassembled WGS sequence"/>
</dbReference>
<dbReference type="InterPro" id="IPR000719">
    <property type="entry name" value="Prot_kinase_dom"/>
</dbReference>
<dbReference type="GO" id="GO:0005524">
    <property type="term" value="F:ATP binding"/>
    <property type="evidence" value="ECO:0007669"/>
    <property type="project" value="InterPro"/>
</dbReference>
<dbReference type="RefSeq" id="WP_118080568.1">
    <property type="nucleotide sequence ID" value="NZ_QRYP01000025.1"/>
</dbReference>
<accession>A0AA92W3R1</accession>
<dbReference type="InterPro" id="IPR011009">
    <property type="entry name" value="Kinase-like_dom_sf"/>
</dbReference>
<dbReference type="AlphaFoldDB" id="A0AA92W3R1"/>
<dbReference type="Gene3D" id="1.10.510.10">
    <property type="entry name" value="Transferase(Phosphotransferase) domain 1"/>
    <property type="match status" value="1"/>
</dbReference>
<gene>
    <name evidence="2" type="ORF">DWW35_09620</name>
</gene>
<dbReference type="Pfam" id="PF00069">
    <property type="entry name" value="Pkinase"/>
    <property type="match status" value="1"/>
</dbReference>
<evidence type="ECO:0000259" key="1">
    <source>
        <dbReference type="Pfam" id="PF00069"/>
    </source>
</evidence>
<reference evidence="2 3" key="1">
    <citation type="submission" date="2018-08" db="EMBL/GenBank/DDBJ databases">
        <title>A genome reference for cultivated species of the human gut microbiota.</title>
        <authorList>
            <person name="Zou Y."/>
            <person name="Xue W."/>
            <person name="Luo G."/>
        </authorList>
    </citation>
    <scope>NUCLEOTIDE SEQUENCE [LARGE SCALE GENOMIC DNA]</scope>
    <source>
        <strain evidence="2 3">AF15-25</strain>
    </source>
</reference>